<feature type="compositionally biased region" description="Basic and acidic residues" evidence="1">
    <location>
        <begin position="70"/>
        <end position="80"/>
    </location>
</feature>
<name>A0A5P1EBU2_ASPOF</name>
<feature type="region of interest" description="Disordered" evidence="1">
    <location>
        <begin position="1"/>
        <end position="100"/>
    </location>
</feature>
<sequence length="100" mass="11089">MHSTGKKNSSTESALPMDQVQKLEGNGKKQSTDLQERSEEPDASNAGNAHDDQNANHEQEIAVTVQTETQEVHESSHNFRDLNAIPNQMMGDESLTHFDL</sequence>
<evidence type="ECO:0000256" key="1">
    <source>
        <dbReference type="SAM" id="MobiDB-lite"/>
    </source>
</evidence>
<dbReference type="EMBL" id="CM007387">
    <property type="protein sequence ID" value="ONK63243.1"/>
    <property type="molecule type" value="Genomic_DNA"/>
</dbReference>
<dbReference type="Proteomes" id="UP000243459">
    <property type="component" value="Chromosome 7"/>
</dbReference>
<feature type="compositionally biased region" description="Basic and acidic residues" evidence="1">
    <location>
        <begin position="49"/>
        <end position="60"/>
    </location>
</feature>
<proteinExistence type="predicted"/>
<dbReference type="AlphaFoldDB" id="A0A5P1EBU2"/>
<dbReference type="Gramene" id="ONK63243">
    <property type="protein sequence ID" value="ONK63243"/>
    <property type="gene ID" value="A4U43_C07F12860"/>
</dbReference>
<protein>
    <submittedName>
        <fullName evidence="2">Uncharacterized protein</fullName>
    </submittedName>
</protein>
<reference evidence="3" key="1">
    <citation type="journal article" date="2017" name="Nat. Commun.">
        <title>The asparagus genome sheds light on the origin and evolution of a young Y chromosome.</title>
        <authorList>
            <person name="Harkess A."/>
            <person name="Zhou J."/>
            <person name="Xu C."/>
            <person name="Bowers J.E."/>
            <person name="Van der Hulst R."/>
            <person name="Ayyampalayam S."/>
            <person name="Mercati F."/>
            <person name="Riccardi P."/>
            <person name="McKain M.R."/>
            <person name="Kakrana A."/>
            <person name="Tang H."/>
            <person name="Ray J."/>
            <person name="Groenendijk J."/>
            <person name="Arikit S."/>
            <person name="Mathioni S.M."/>
            <person name="Nakano M."/>
            <person name="Shan H."/>
            <person name="Telgmann-Rauber A."/>
            <person name="Kanno A."/>
            <person name="Yue Z."/>
            <person name="Chen H."/>
            <person name="Li W."/>
            <person name="Chen Y."/>
            <person name="Xu X."/>
            <person name="Zhang Y."/>
            <person name="Luo S."/>
            <person name="Chen H."/>
            <person name="Gao J."/>
            <person name="Mao Z."/>
            <person name="Pires J.C."/>
            <person name="Luo M."/>
            <person name="Kudrna D."/>
            <person name="Wing R.A."/>
            <person name="Meyers B.C."/>
            <person name="Yi K."/>
            <person name="Kong H."/>
            <person name="Lavrijsen P."/>
            <person name="Sunseri F."/>
            <person name="Falavigna A."/>
            <person name="Ye Y."/>
            <person name="Leebens-Mack J.H."/>
            <person name="Chen G."/>
        </authorList>
    </citation>
    <scope>NUCLEOTIDE SEQUENCE [LARGE SCALE GENOMIC DNA]</scope>
    <source>
        <strain evidence="3">cv. DH0086</strain>
    </source>
</reference>
<keyword evidence="3" id="KW-1185">Reference proteome</keyword>
<accession>A0A5P1EBU2</accession>
<gene>
    <name evidence="2" type="ORF">A4U43_C07F12860</name>
</gene>
<evidence type="ECO:0000313" key="2">
    <source>
        <dbReference type="EMBL" id="ONK63243.1"/>
    </source>
</evidence>
<evidence type="ECO:0000313" key="3">
    <source>
        <dbReference type="Proteomes" id="UP000243459"/>
    </source>
</evidence>
<feature type="compositionally biased region" description="Basic and acidic residues" evidence="1">
    <location>
        <begin position="25"/>
        <end position="40"/>
    </location>
</feature>
<feature type="compositionally biased region" description="Polar residues" evidence="1">
    <location>
        <begin position="1"/>
        <end position="13"/>
    </location>
</feature>
<organism evidence="2 3">
    <name type="scientific">Asparagus officinalis</name>
    <name type="common">Garden asparagus</name>
    <dbReference type="NCBI Taxonomy" id="4686"/>
    <lineage>
        <taxon>Eukaryota</taxon>
        <taxon>Viridiplantae</taxon>
        <taxon>Streptophyta</taxon>
        <taxon>Embryophyta</taxon>
        <taxon>Tracheophyta</taxon>
        <taxon>Spermatophyta</taxon>
        <taxon>Magnoliopsida</taxon>
        <taxon>Liliopsida</taxon>
        <taxon>Asparagales</taxon>
        <taxon>Asparagaceae</taxon>
        <taxon>Asparagoideae</taxon>
        <taxon>Asparagus</taxon>
    </lineage>
</organism>